<feature type="domain" description="Response regulatory" evidence="7">
    <location>
        <begin position="12"/>
        <end position="128"/>
    </location>
</feature>
<dbReference type="GO" id="GO:0003677">
    <property type="term" value="F:DNA binding"/>
    <property type="evidence" value="ECO:0007669"/>
    <property type="project" value="UniProtKB-KW"/>
</dbReference>
<comment type="caution">
    <text evidence="8">The sequence shown here is derived from an EMBL/GenBank/DDBJ whole genome shotgun (WGS) entry which is preliminary data.</text>
</comment>
<dbReference type="SUPFAM" id="SSF46894">
    <property type="entry name" value="C-terminal effector domain of the bipartite response regulators"/>
    <property type="match status" value="1"/>
</dbReference>
<evidence type="ECO:0000256" key="2">
    <source>
        <dbReference type="ARBA" id="ARBA00023015"/>
    </source>
</evidence>
<dbReference type="Gene3D" id="3.40.50.2300">
    <property type="match status" value="1"/>
</dbReference>
<dbReference type="InterPro" id="IPR011006">
    <property type="entry name" value="CheY-like_superfamily"/>
</dbReference>
<gene>
    <name evidence="8" type="ORF">E1286_40340</name>
</gene>
<protein>
    <submittedName>
        <fullName evidence="8">Response regulator transcription factor</fullName>
    </submittedName>
</protein>
<evidence type="ECO:0000313" key="9">
    <source>
        <dbReference type="Proteomes" id="UP000295302"/>
    </source>
</evidence>
<dbReference type="InterPro" id="IPR001789">
    <property type="entry name" value="Sig_transdc_resp-reg_receiver"/>
</dbReference>
<dbReference type="CDD" id="cd17535">
    <property type="entry name" value="REC_NarL-like"/>
    <property type="match status" value="1"/>
</dbReference>
<dbReference type="PRINTS" id="PR00038">
    <property type="entry name" value="HTHLUXR"/>
</dbReference>
<evidence type="ECO:0000256" key="5">
    <source>
        <dbReference type="PROSITE-ProRule" id="PRU00169"/>
    </source>
</evidence>
<dbReference type="PANTHER" id="PTHR43214:SF24">
    <property type="entry name" value="TRANSCRIPTIONAL REGULATORY PROTEIN NARL-RELATED"/>
    <property type="match status" value="1"/>
</dbReference>
<dbReference type="Proteomes" id="UP000295302">
    <property type="component" value="Unassembled WGS sequence"/>
</dbReference>
<feature type="modified residue" description="4-aspartylphosphate" evidence="5">
    <location>
        <position position="63"/>
    </location>
</feature>
<dbReference type="PANTHER" id="PTHR43214">
    <property type="entry name" value="TWO-COMPONENT RESPONSE REGULATOR"/>
    <property type="match status" value="1"/>
</dbReference>
<dbReference type="SMART" id="SM00421">
    <property type="entry name" value="HTH_LUXR"/>
    <property type="match status" value="1"/>
</dbReference>
<dbReference type="InterPro" id="IPR000792">
    <property type="entry name" value="Tscrpt_reg_LuxR_C"/>
</dbReference>
<dbReference type="GO" id="GO:0000160">
    <property type="term" value="P:phosphorelay signal transduction system"/>
    <property type="evidence" value="ECO:0007669"/>
    <property type="project" value="InterPro"/>
</dbReference>
<evidence type="ECO:0000259" key="6">
    <source>
        <dbReference type="PROSITE" id="PS50043"/>
    </source>
</evidence>
<feature type="domain" description="HTH luxR-type" evidence="6">
    <location>
        <begin position="157"/>
        <end position="222"/>
    </location>
</feature>
<dbReference type="EMBL" id="SMKQ01000228">
    <property type="protein sequence ID" value="TDD34834.1"/>
    <property type="molecule type" value="Genomic_DNA"/>
</dbReference>
<dbReference type="InterPro" id="IPR016032">
    <property type="entry name" value="Sig_transdc_resp-reg_C-effctor"/>
</dbReference>
<dbReference type="PROSITE" id="PS50043">
    <property type="entry name" value="HTH_LUXR_2"/>
    <property type="match status" value="1"/>
</dbReference>
<dbReference type="OrthoDB" id="9808843at2"/>
<accession>A0A4R4XUK7</accession>
<evidence type="ECO:0000256" key="1">
    <source>
        <dbReference type="ARBA" id="ARBA00022553"/>
    </source>
</evidence>
<dbReference type="InterPro" id="IPR039420">
    <property type="entry name" value="WalR-like"/>
</dbReference>
<dbReference type="PROSITE" id="PS50110">
    <property type="entry name" value="RESPONSE_REGULATORY"/>
    <property type="match status" value="1"/>
</dbReference>
<keyword evidence="9" id="KW-1185">Reference proteome</keyword>
<dbReference type="AlphaFoldDB" id="A0A4R4XUK7"/>
<keyword evidence="3" id="KW-0238">DNA-binding</keyword>
<dbReference type="CDD" id="cd06170">
    <property type="entry name" value="LuxR_C_like"/>
    <property type="match status" value="1"/>
</dbReference>
<keyword evidence="1 5" id="KW-0597">Phosphoprotein</keyword>
<dbReference type="SUPFAM" id="SSF52172">
    <property type="entry name" value="CheY-like"/>
    <property type="match status" value="1"/>
</dbReference>
<dbReference type="SMART" id="SM00448">
    <property type="entry name" value="REC"/>
    <property type="match status" value="1"/>
</dbReference>
<name>A0A4R4XUK7_9ACTN</name>
<evidence type="ECO:0000259" key="7">
    <source>
        <dbReference type="PROSITE" id="PS50110"/>
    </source>
</evidence>
<proteinExistence type="predicted"/>
<dbReference type="InterPro" id="IPR058245">
    <property type="entry name" value="NreC/VraR/RcsB-like_REC"/>
</dbReference>
<keyword evidence="4" id="KW-0804">Transcription</keyword>
<keyword evidence="2" id="KW-0805">Transcription regulation</keyword>
<dbReference type="Pfam" id="PF00196">
    <property type="entry name" value="GerE"/>
    <property type="match status" value="1"/>
</dbReference>
<evidence type="ECO:0000256" key="3">
    <source>
        <dbReference type="ARBA" id="ARBA00023125"/>
    </source>
</evidence>
<organism evidence="8 9">
    <name type="scientific">Nonomuraea terrae</name>
    <dbReference type="NCBI Taxonomy" id="2530383"/>
    <lineage>
        <taxon>Bacteria</taxon>
        <taxon>Bacillati</taxon>
        <taxon>Actinomycetota</taxon>
        <taxon>Actinomycetes</taxon>
        <taxon>Streptosporangiales</taxon>
        <taxon>Streptosporangiaceae</taxon>
        <taxon>Nonomuraea</taxon>
    </lineage>
</organism>
<reference evidence="8 9" key="1">
    <citation type="submission" date="2019-03" db="EMBL/GenBank/DDBJ databases">
        <title>Draft genome sequences of novel Actinobacteria.</title>
        <authorList>
            <person name="Sahin N."/>
            <person name="Ay H."/>
            <person name="Saygin H."/>
        </authorList>
    </citation>
    <scope>NUCLEOTIDE SEQUENCE [LARGE SCALE GENOMIC DNA]</scope>
    <source>
        <strain evidence="8 9">CH32</strain>
    </source>
</reference>
<dbReference type="GO" id="GO:0006355">
    <property type="term" value="P:regulation of DNA-templated transcription"/>
    <property type="evidence" value="ECO:0007669"/>
    <property type="project" value="InterPro"/>
</dbReference>
<evidence type="ECO:0000313" key="8">
    <source>
        <dbReference type="EMBL" id="TDD34834.1"/>
    </source>
</evidence>
<sequence length="231" mass="25136">MTELPPVQDEVRLIVADDDDLVRAGIVALLRTDPALAVVAQAGDGHAALDAVRRHRADLMLLDIRMPGLDGLRTLEHLRHEHPLLPVAMLTTFTDEGYIAEAVSLGALGFLLKSDGPRELITAVKAIAAGHAAFSPRVARWLVRAEATARIRRGRSARTLVDTLTARQREVLAELATGASNAEIARRLHLTDGTVKQYLRGLFERLGTENRVQAAILAHEAGLPEQHDTRS</sequence>
<dbReference type="RefSeq" id="WP_132621494.1">
    <property type="nucleotide sequence ID" value="NZ_SMKQ01000228.1"/>
</dbReference>
<evidence type="ECO:0000256" key="4">
    <source>
        <dbReference type="ARBA" id="ARBA00023163"/>
    </source>
</evidence>
<dbReference type="Pfam" id="PF00072">
    <property type="entry name" value="Response_reg"/>
    <property type="match status" value="1"/>
</dbReference>